<dbReference type="InterPro" id="IPR003374">
    <property type="entry name" value="ApbE-like_sf"/>
</dbReference>
<reference evidence="12" key="1">
    <citation type="submission" date="2017-01" db="EMBL/GenBank/DDBJ databases">
        <title>Novel pathways for hydrocarbon cycling and metabolic interdependencies in hydrothermal sediment communities.</title>
        <authorList>
            <person name="Dombrowski N."/>
            <person name="Seitz K."/>
            <person name="Teske A."/>
            <person name="Baker B."/>
        </authorList>
    </citation>
    <scope>NUCLEOTIDE SEQUENCE [LARGE SCALE GENOMIC DNA]</scope>
</reference>
<evidence type="ECO:0000256" key="8">
    <source>
        <dbReference type="ARBA" id="ARBA00022842"/>
    </source>
</evidence>
<dbReference type="InterPro" id="IPR024932">
    <property type="entry name" value="ApbE"/>
</dbReference>
<protein>
    <recommendedName>
        <fullName evidence="3">FAD:protein FMN transferase</fullName>
        <ecNumber evidence="2">2.7.1.180</ecNumber>
    </recommendedName>
    <alternativeName>
        <fullName evidence="9">Flavin transferase</fullName>
    </alternativeName>
</protein>
<dbReference type="SUPFAM" id="SSF143631">
    <property type="entry name" value="ApbE-like"/>
    <property type="match status" value="1"/>
</dbReference>
<comment type="caution">
    <text evidence="11">The sequence shown here is derived from an EMBL/GenBank/DDBJ whole genome shotgun (WGS) entry which is preliminary data.</text>
</comment>
<evidence type="ECO:0000313" key="11">
    <source>
        <dbReference type="EMBL" id="OPX17455.1"/>
    </source>
</evidence>
<sequence length="266" mass="29782">MIDLELTRLDSLLNYFSKKSLVTELNQNLRIKAPGDIIYLFSLCDSVSNLTNGLFDISIAPLVKAWGFYEGKKRVPDSCEIEKLKPLVDFRKIKIEKDSIIIEKGMQVDLAGIAQGYAADRVGMILRQRSVRSAIIDIGGEILCIGESPRGGPWRVGIKNPRGKGIIETVELKDSAVSTSGDYEKFFVIDNKRYCHIIDPGTGYPARNFASVTIFAKSAGFADALATAVSIMEREQAIKFLDSLKIHAIIYYYDRKDQKLHRLEVK</sequence>
<evidence type="ECO:0000256" key="1">
    <source>
        <dbReference type="ARBA" id="ARBA00001946"/>
    </source>
</evidence>
<keyword evidence="5" id="KW-0808">Transferase</keyword>
<keyword evidence="7" id="KW-0274">FAD</keyword>
<evidence type="ECO:0000256" key="10">
    <source>
        <dbReference type="ARBA" id="ARBA00048540"/>
    </source>
</evidence>
<dbReference type="PANTHER" id="PTHR30040">
    <property type="entry name" value="THIAMINE BIOSYNTHESIS LIPOPROTEIN APBE"/>
    <property type="match status" value="1"/>
</dbReference>
<evidence type="ECO:0000256" key="9">
    <source>
        <dbReference type="ARBA" id="ARBA00031306"/>
    </source>
</evidence>
<dbReference type="Pfam" id="PF02424">
    <property type="entry name" value="ApbE"/>
    <property type="match status" value="1"/>
</dbReference>
<dbReference type="PANTHER" id="PTHR30040:SF2">
    <property type="entry name" value="FAD:PROTEIN FMN TRANSFERASE"/>
    <property type="match status" value="1"/>
</dbReference>
<keyword evidence="8" id="KW-0460">Magnesium</keyword>
<gene>
    <name evidence="11" type="ORF">BXT86_06425</name>
</gene>
<dbReference type="EC" id="2.7.1.180" evidence="2"/>
<evidence type="ECO:0000256" key="2">
    <source>
        <dbReference type="ARBA" id="ARBA00011955"/>
    </source>
</evidence>
<evidence type="ECO:0000256" key="7">
    <source>
        <dbReference type="ARBA" id="ARBA00022827"/>
    </source>
</evidence>
<comment type="cofactor">
    <cofactor evidence="1">
        <name>Mg(2+)</name>
        <dbReference type="ChEBI" id="CHEBI:18420"/>
    </cofactor>
</comment>
<evidence type="ECO:0000256" key="5">
    <source>
        <dbReference type="ARBA" id="ARBA00022679"/>
    </source>
</evidence>
<dbReference type="Gene3D" id="3.10.520.10">
    <property type="entry name" value="ApbE-like domains"/>
    <property type="match status" value="1"/>
</dbReference>
<dbReference type="GO" id="GO:0046872">
    <property type="term" value="F:metal ion binding"/>
    <property type="evidence" value="ECO:0007669"/>
    <property type="project" value="UniProtKB-KW"/>
</dbReference>
<accession>A0A1V4QEZ7</accession>
<evidence type="ECO:0000256" key="3">
    <source>
        <dbReference type="ARBA" id="ARBA00016337"/>
    </source>
</evidence>
<proteinExistence type="predicted"/>
<evidence type="ECO:0000256" key="4">
    <source>
        <dbReference type="ARBA" id="ARBA00022630"/>
    </source>
</evidence>
<comment type="catalytic activity">
    <reaction evidence="10">
        <text>L-threonyl-[protein] + FAD = FMN-L-threonyl-[protein] + AMP + H(+)</text>
        <dbReference type="Rhea" id="RHEA:36847"/>
        <dbReference type="Rhea" id="RHEA-COMP:11060"/>
        <dbReference type="Rhea" id="RHEA-COMP:11061"/>
        <dbReference type="ChEBI" id="CHEBI:15378"/>
        <dbReference type="ChEBI" id="CHEBI:30013"/>
        <dbReference type="ChEBI" id="CHEBI:57692"/>
        <dbReference type="ChEBI" id="CHEBI:74257"/>
        <dbReference type="ChEBI" id="CHEBI:456215"/>
        <dbReference type="EC" id="2.7.1.180"/>
    </reaction>
</comment>
<name>A0A1V4QEZ7_UNCW3</name>
<keyword evidence="4" id="KW-0285">Flavoprotein</keyword>
<organism evidence="11 12">
    <name type="scientific">candidate division WOR-3 bacterium 4484_100</name>
    <dbReference type="NCBI Taxonomy" id="1936077"/>
    <lineage>
        <taxon>Bacteria</taxon>
        <taxon>Bacteria division WOR-3</taxon>
    </lineage>
</organism>
<dbReference type="EMBL" id="MUKB01000122">
    <property type="protein sequence ID" value="OPX17455.1"/>
    <property type="molecule type" value="Genomic_DNA"/>
</dbReference>
<dbReference type="GO" id="GO:0016740">
    <property type="term" value="F:transferase activity"/>
    <property type="evidence" value="ECO:0007669"/>
    <property type="project" value="UniProtKB-KW"/>
</dbReference>
<evidence type="ECO:0000256" key="6">
    <source>
        <dbReference type="ARBA" id="ARBA00022723"/>
    </source>
</evidence>
<keyword evidence="6" id="KW-0479">Metal-binding</keyword>
<evidence type="ECO:0000313" key="12">
    <source>
        <dbReference type="Proteomes" id="UP000191663"/>
    </source>
</evidence>
<dbReference type="Proteomes" id="UP000191663">
    <property type="component" value="Unassembled WGS sequence"/>
</dbReference>
<dbReference type="AlphaFoldDB" id="A0A1V4QEZ7"/>